<evidence type="ECO:0000313" key="6">
    <source>
        <dbReference type="EMBL" id="KAE9591502.1"/>
    </source>
</evidence>
<name>A0A6A4NPU4_LUPAL</name>
<dbReference type="PANTHER" id="PTHR31906">
    <property type="entry name" value="PLASTID-LIPID-ASSOCIATED PROTEIN 4, CHLOROPLASTIC-RELATED"/>
    <property type="match status" value="1"/>
</dbReference>
<evidence type="ECO:0000256" key="2">
    <source>
        <dbReference type="ARBA" id="ARBA00005845"/>
    </source>
</evidence>
<sequence>MASSLIQLHSSTVSVTSHITPNPSILPPRPTVTGFLTKPIGKSRLQAHIPRQVFPVRASTYDGGLGSDTEDEVSGVVVVEEEKTEVEKLKKLLVDSLYGTDRGLRASLETRAEIVELITQLEALNPTPAPTHDLPLLNGKWILA</sequence>
<dbReference type="AlphaFoldDB" id="A0A6A4NPU4"/>
<evidence type="ECO:0000256" key="3">
    <source>
        <dbReference type="ARBA" id="ARBA00022640"/>
    </source>
</evidence>
<proteinExistence type="inferred from homology"/>
<comment type="caution">
    <text evidence="6">The sequence shown here is derived from an EMBL/GenBank/DDBJ whole genome shotgun (WGS) entry which is preliminary data.</text>
</comment>
<keyword evidence="7" id="KW-1185">Reference proteome</keyword>
<dbReference type="EMBL" id="WOCE01000020">
    <property type="protein sequence ID" value="KAE9591502.1"/>
    <property type="molecule type" value="Genomic_DNA"/>
</dbReference>
<evidence type="ECO:0000256" key="4">
    <source>
        <dbReference type="ARBA" id="ARBA00022946"/>
    </source>
</evidence>
<dbReference type="InterPro" id="IPR006843">
    <property type="entry name" value="PAP/fibrillin_dom"/>
</dbReference>
<evidence type="ECO:0000313" key="7">
    <source>
        <dbReference type="Proteomes" id="UP000447434"/>
    </source>
</evidence>
<comment type="similarity">
    <text evidence="2">Belongs to the PAP/fibrillin family.</text>
</comment>
<keyword evidence="3" id="KW-0934">Plastid</keyword>
<comment type="subcellular location">
    <subcellularLocation>
        <location evidence="1">Plastid</location>
    </subcellularLocation>
</comment>
<accession>A0A6A4NPU4</accession>
<gene>
    <name evidence="6" type="ORF">Lalb_Chr20g0119131</name>
</gene>
<dbReference type="OrthoDB" id="498392at2759"/>
<dbReference type="GO" id="GO:0009536">
    <property type="term" value="C:plastid"/>
    <property type="evidence" value="ECO:0007669"/>
    <property type="project" value="UniProtKB-SubCell"/>
</dbReference>
<feature type="domain" description="Plastid lipid-associated protein/fibrillin conserved" evidence="5">
    <location>
        <begin position="88"/>
        <end position="144"/>
    </location>
</feature>
<dbReference type="Pfam" id="PF04755">
    <property type="entry name" value="PAP_fibrillin"/>
    <property type="match status" value="1"/>
</dbReference>
<dbReference type="InterPro" id="IPR039633">
    <property type="entry name" value="PAP"/>
</dbReference>
<reference evidence="7" key="1">
    <citation type="journal article" date="2020" name="Nat. Commun.">
        <title>Genome sequence of the cluster root forming white lupin.</title>
        <authorList>
            <person name="Hufnagel B."/>
            <person name="Marques A."/>
            <person name="Soriano A."/>
            <person name="Marques L."/>
            <person name="Divol F."/>
            <person name="Doumas P."/>
            <person name="Sallet E."/>
            <person name="Mancinotti D."/>
            <person name="Carrere S."/>
            <person name="Marande W."/>
            <person name="Arribat S."/>
            <person name="Keller J."/>
            <person name="Huneau C."/>
            <person name="Blein T."/>
            <person name="Aime D."/>
            <person name="Laguerre M."/>
            <person name="Taylor J."/>
            <person name="Schubert V."/>
            <person name="Nelson M."/>
            <person name="Geu-Flores F."/>
            <person name="Crespi M."/>
            <person name="Gallardo-Guerrero K."/>
            <person name="Delaux P.-M."/>
            <person name="Salse J."/>
            <person name="Berges H."/>
            <person name="Guyot R."/>
            <person name="Gouzy J."/>
            <person name="Peret B."/>
        </authorList>
    </citation>
    <scope>NUCLEOTIDE SEQUENCE [LARGE SCALE GENOMIC DNA]</scope>
    <source>
        <strain evidence="7">cv. Amiga</strain>
    </source>
</reference>
<organism evidence="6 7">
    <name type="scientific">Lupinus albus</name>
    <name type="common">White lupine</name>
    <name type="synonym">Lupinus termis</name>
    <dbReference type="NCBI Taxonomy" id="3870"/>
    <lineage>
        <taxon>Eukaryota</taxon>
        <taxon>Viridiplantae</taxon>
        <taxon>Streptophyta</taxon>
        <taxon>Embryophyta</taxon>
        <taxon>Tracheophyta</taxon>
        <taxon>Spermatophyta</taxon>
        <taxon>Magnoliopsida</taxon>
        <taxon>eudicotyledons</taxon>
        <taxon>Gunneridae</taxon>
        <taxon>Pentapetalae</taxon>
        <taxon>rosids</taxon>
        <taxon>fabids</taxon>
        <taxon>Fabales</taxon>
        <taxon>Fabaceae</taxon>
        <taxon>Papilionoideae</taxon>
        <taxon>50 kb inversion clade</taxon>
        <taxon>genistoids sensu lato</taxon>
        <taxon>core genistoids</taxon>
        <taxon>Genisteae</taxon>
        <taxon>Lupinus</taxon>
    </lineage>
</organism>
<keyword evidence="4" id="KW-0809">Transit peptide</keyword>
<protein>
    <submittedName>
        <fullName evidence="6">Putative plastid lipid-associated protein/fibrillin</fullName>
    </submittedName>
</protein>
<evidence type="ECO:0000259" key="5">
    <source>
        <dbReference type="Pfam" id="PF04755"/>
    </source>
</evidence>
<dbReference type="Proteomes" id="UP000447434">
    <property type="component" value="Chromosome 20"/>
</dbReference>
<evidence type="ECO:0000256" key="1">
    <source>
        <dbReference type="ARBA" id="ARBA00004474"/>
    </source>
</evidence>